<evidence type="ECO:0000313" key="3">
    <source>
        <dbReference type="Proteomes" id="UP000198605"/>
    </source>
</evidence>
<dbReference type="InterPro" id="IPR011009">
    <property type="entry name" value="Kinase-like_dom_sf"/>
</dbReference>
<accession>A0A1C6VWE0</accession>
<evidence type="ECO:0000313" key="2">
    <source>
        <dbReference type="EMBL" id="SCL70532.1"/>
    </source>
</evidence>
<dbReference type="SUPFAM" id="SSF56112">
    <property type="entry name" value="Protein kinase-like (PK-like)"/>
    <property type="match status" value="1"/>
</dbReference>
<proteinExistence type="predicted"/>
<dbReference type="Proteomes" id="UP000198605">
    <property type="component" value="Unassembled WGS sequence"/>
</dbReference>
<name>A0A1C6VWE0_9ACTN</name>
<gene>
    <name evidence="2" type="ORF">GA0070603_5568</name>
</gene>
<dbReference type="InterPro" id="IPR002575">
    <property type="entry name" value="Aminoglycoside_PTrfase"/>
</dbReference>
<dbReference type="AlphaFoldDB" id="A0A1C6VWE0"/>
<keyword evidence="2" id="KW-0808">Transferase</keyword>
<feature type="domain" description="Aminoglycoside phosphotransferase" evidence="1">
    <location>
        <begin position="48"/>
        <end position="236"/>
    </location>
</feature>
<evidence type="ECO:0000259" key="1">
    <source>
        <dbReference type="Pfam" id="PF01636"/>
    </source>
</evidence>
<dbReference type="RefSeq" id="WP_208862954.1">
    <property type="nucleotide sequence ID" value="NZ_FMIB01000002.1"/>
</dbReference>
<dbReference type="Gene3D" id="3.90.1200.10">
    <property type="match status" value="1"/>
</dbReference>
<dbReference type="Pfam" id="PF01636">
    <property type="entry name" value="APH"/>
    <property type="match status" value="1"/>
</dbReference>
<dbReference type="GO" id="GO:0016740">
    <property type="term" value="F:transferase activity"/>
    <property type="evidence" value="ECO:0007669"/>
    <property type="project" value="UniProtKB-KW"/>
</dbReference>
<reference evidence="3" key="1">
    <citation type="submission" date="2016-06" db="EMBL/GenBank/DDBJ databases">
        <authorList>
            <person name="Varghese N."/>
            <person name="Submissions Spin"/>
        </authorList>
    </citation>
    <scope>NUCLEOTIDE SEQUENCE [LARGE SCALE GENOMIC DNA]</scope>
    <source>
        <strain evidence="3">DSM 44151</strain>
    </source>
</reference>
<keyword evidence="3" id="KW-1185">Reference proteome</keyword>
<dbReference type="GeneID" id="43282182"/>
<organism evidence="2 3">
    <name type="scientific">Micromonospora chersina</name>
    <dbReference type="NCBI Taxonomy" id="47854"/>
    <lineage>
        <taxon>Bacteria</taxon>
        <taxon>Bacillati</taxon>
        <taxon>Actinomycetota</taxon>
        <taxon>Actinomycetes</taxon>
        <taxon>Micromonosporales</taxon>
        <taxon>Micromonosporaceae</taxon>
        <taxon>Micromonospora</taxon>
    </lineage>
</organism>
<dbReference type="EMBL" id="FMIB01000002">
    <property type="protein sequence ID" value="SCL70532.1"/>
    <property type="molecule type" value="Genomic_DNA"/>
</dbReference>
<sequence length="311" mass="32468">MTSLTKSRIRWADLPAPVRAAVEEILGDRVVAAESQHGGFSPGTADRVRTAGGGRAFVKAVSPAQNDRSPTLHRAEARVAAALPPATPAPRLIGSHDDGDWIALVFTDVEGRHPVTPWEAGELAAVLSTLEAMAAILTPAPAAVATTATEHLGHDFGGWRRIAADPPADLDGWARSRLTELCAAADRGLAALAGDTLCHVDIRADNLLIGPDGAVTVVDWPWACRGPAWLDSLLALVNVQVHGGHDPEALLAALPLAAAVDPADLTGVLAGFTGFFLDGARQPPPPGIPTVRAFQRLQGDALLPWLARRLG</sequence>
<dbReference type="STRING" id="47854.GA0070603_5568"/>
<protein>
    <submittedName>
        <fullName evidence="2">Phosphotransferase enzyme family protein</fullName>
    </submittedName>
</protein>